<evidence type="ECO:0000313" key="2">
    <source>
        <dbReference type="EMBL" id="MBR9970355.1"/>
    </source>
</evidence>
<dbReference type="InterPro" id="IPR050228">
    <property type="entry name" value="Carboxylesterase_BioH"/>
</dbReference>
<dbReference type="RefSeq" id="WP_211545856.1">
    <property type="nucleotide sequence ID" value="NZ_JAGTUF010000001.1"/>
</dbReference>
<gene>
    <name evidence="2" type="ORF">KEC16_01340</name>
</gene>
<accession>A0ABS5I7G4</accession>
<comment type="caution">
    <text evidence="2">The sequence shown here is derived from an EMBL/GenBank/DDBJ whole genome shotgun (WGS) entry which is preliminary data.</text>
</comment>
<organism evidence="2 3">
    <name type="scientific">Magnetospirillum sulfuroxidans</name>
    <dbReference type="NCBI Taxonomy" id="611300"/>
    <lineage>
        <taxon>Bacteria</taxon>
        <taxon>Pseudomonadati</taxon>
        <taxon>Pseudomonadota</taxon>
        <taxon>Alphaproteobacteria</taxon>
        <taxon>Rhodospirillales</taxon>
        <taxon>Rhodospirillaceae</taxon>
        <taxon>Magnetospirillum</taxon>
    </lineage>
</organism>
<name>A0ABS5I7G4_9PROT</name>
<keyword evidence="2" id="KW-0378">Hydrolase</keyword>
<dbReference type="Pfam" id="PF12697">
    <property type="entry name" value="Abhydrolase_6"/>
    <property type="match status" value="1"/>
</dbReference>
<dbReference type="GO" id="GO:0016787">
    <property type="term" value="F:hydrolase activity"/>
    <property type="evidence" value="ECO:0007669"/>
    <property type="project" value="UniProtKB-KW"/>
</dbReference>
<dbReference type="PANTHER" id="PTHR43194:SF2">
    <property type="entry name" value="PEROXISOMAL MEMBRANE PROTEIN LPX1"/>
    <property type="match status" value="1"/>
</dbReference>
<dbReference type="InterPro" id="IPR029058">
    <property type="entry name" value="AB_hydrolase_fold"/>
</dbReference>
<feature type="domain" description="AB hydrolase-1" evidence="1">
    <location>
        <begin position="29"/>
        <end position="266"/>
    </location>
</feature>
<reference evidence="2 3" key="1">
    <citation type="submission" date="2021-04" db="EMBL/GenBank/DDBJ databases">
        <title>Magnetospirillum sulfuroxidans sp. nov., a facultative chemolithoautotrophic sulfur-oxidizing alphaproteobacterium isolated from freshwater sediment and proposals for Paramagetospirillum gen. nov., and Magnetospirillaceae fam. nov.</title>
        <authorList>
            <person name="Koziaeva V."/>
            <person name="Geelhoed J.S."/>
            <person name="Sorokin D.Y."/>
            <person name="Grouzdev D.S."/>
        </authorList>
    </citation>
    <scope>NUCLEOTIDE SEQUENCE [LARGE SCALE GENOMIC DNA]</scope>
    <source>
        <strain evidence="2 3">J10</strain>
    </source>
</reference>
<dbReference type="Gene3D" id="3.40.50.1820">
    <property type="entry name" value="alpha/beta hydrolase"/>
    <property type="match status" value="1"/>
</dbReference>
<evidence type="ECO:0000313" key="3">
    <source>
        <dbReference type="Proteomes" id="UP000680714"/>
    </source>
</evidence>
<dbReference type="Proteomes" id="UP000680714">
    <property type="component" value="Unassembled WGS sequence"/>
</dbReference>
<dbReference type="InterPro" id="IPR000073">
    <property type="entry name" value="AB_hydrolase_1"/>
</dbReference>
<keyword evidence="3" id="KW-1185">Reference proteome</keyword>
<proteinExistence type="predicted"/>
<dbReference type="PRINTS" id="PR00111">
    <property type="entry name" value="ABHYDROLASE"/>
</dbReference>
<sequence length="279" mass="30415">MKNRRSFYLAIAGHEIHVSEWGDPAAPALVMWHGLARTGRDFDTAAAFFADRYRVICPDTIGRGLSSWSTAPDTDYTLPVYCGIAIGLLEALGITSCRWVGTSMGGLIGMALAASDLGRGRIDKLVVNDIGPALNADAVNRIKAYVSMVPEFATMDEFERFLRVVYTPFGQLSDAEWRLMAETSVRRRDNGKLSSHFDPAVMRVFCEQFDGSEAWEMWDAIACPTLALRGAVSDLLLAETATEMTRRGPKPALITVPGCGHAPMLNVPSQLQPVAAFLA</sequence>
<dbReference type="PANTHER" id="PTHR43194">
    <property type="entry name" value="HYDROLASE ALPHA/BETA FOLD FAMILY"/>
    <property type="match status" value="1"/>
</dbReference>
<dbReference type="EMBL" id="JAGTUF010000001">
    <property type="protein sequence ID" value="MBR9970355.1"/>
    <property type="molecule type" value="Genomic_DNA"/>
</dbReference>
<protein>
    <submittedName>
        <fullName evidence="2">Alpha/beta hydrolase</fullName>
    </submittedName>
</protein>
<evidence type="ECO:0000259" key="1">
    <source>
        <dbReference type="Pfam" id="PF12697"/>
    </source>
</evidence>
<dbReference type="SUPFAM" id="SSF53474">
    <property type="entry name" value="alpha/beta-Hydrolases"/>
    <property type="match status" value="1"/>
</dbReference>